<gene>
    <name evidence="2" type="ORF">BKP45_03745</name>
</gene>
<dbReference type="InterPro" id="IPR012674">
    <property type="entry name" value="Calycin"/>
</dbReference>
<dbReference type="EMBL" id="MLQS01000001">
    <property type="protein sequence ID" value="OIJ21819.1"/>
    <property type="molecule type" value="Genomic_DNA"/>
</dbReference>
<feature type="compositionally biased region" description="Basic and acidic residues" evidence="1">
    <location>
        <begin position="12"/>
        <end position="23"/>
    </location>
</feature>
<sequence>MNQEGNSVTIEMKTDITDGDQKHSSNFQAEGKLFRKNDSLYLQFKEDNKEIGAVNQVVKIDNQHSVTVLRQGAVSMKQQFLIREKTEGVYRSQFGPMLMDTYTKHIKLEIDEQQAIGTVQLSYQLHMQHEFAGDYEVTINFRRSNR</sequence>
<comment type="caution">
    <text evidence="2">The sequence shown here is derived from an EMBL/GenBank/DDBJ whole genome shotgun (WGS) entry which is preliminary data.</text>
</comment>
<evidence type="ECO:0000313" key="3">
    <source>
        <dbReference type="Proteomes" id="UP000180057"/>
    </source>
</evidence>
<dbReference type="Gene3D" id="2.40.128.20">
    <property type="match status" value="1"/>
</dbReference>
<evidence type="ECO:0008006" key="4">
    <source>
        <dbReference type="Google" id="ProtNLM"/>
    </source>
</evidence>
<dbReference type="Pfam" id="PF09148">
    <property type="entry name" value="DUF1934"/>
    <property type="match status" value="1"/>
</dbReference>
<evidence type="ECO:0000313" key="2">
    <source>
        <dbReference type="EMBL" id="OIJ21819.1"/>
    </source>
</evidence>
<proteinExistence type="predicted"/>
<dbReference type="SUPFAM" id="SSF50814">
    <property type="entry name" value="Lipocalins"/>
    <property type="match status" value="1"/>
</dbReference>
<dbReference type="RefSeq" id="WP_071388400.1">
    <property type="nucleotide sequence ID" value="NZ_MLQS01000001.1"/>
</dbReference>
<organism evidence="2 3">
    <name type="scientific">Anaerobacillus alkalidiazotrophicus</name>
    <dbReference type="NCBI Taxonomy" id="472963"/>
    <lineage>
        <taxon>Bacteria</taxon>
        <taxon>Bacillati</taxon>
        <taxon>Bacillota</taxon>
        <taxon>Bacilli</taxon>
        <taxon>Bacillales</taxon>
        <taxon>Bacillaceae</taxon>
        <taxon>Anaerobacillus</taxon>
    </lineage>
</organism>
<reference evidence="2 3" key="1">
    <citation type="submission" date="2016-10" db="EMBL/GenBank/DDBJ databases">
        <title>Draft genome sequences of four alkaliphilic bacteria belonging to the Anaerobacillus genus.</title>
        <authorList>
            <person name="Bassil N.M."/>
            <person name="Lloyd J.R."/>
        </authorList>
    </citation>
    <scope>NUCLEOTIDE SEQUENCE [LARGE SCALE GENOMIC DNA]</scope>
    <source>
        <strain evidence="2 3">DSM 22531</strain>
    </source>
</reference>
<protein>
    <recommendedName>
        <fullName evidence="4">DUF1934 domain-containing protein</fullName>
    </recommendedName>
</protein>
<dbReference type="InterPro" id="IPR015231">
    <property type="entry name" value="DUF1934"/>
</dbReference>
<evidence type="ECO:0000256" key="1">
    <source>
        <dbReference type="SAM" id="MobiDB-lite"/>
    </source>
</evidence>
<dbReference type="AlphaFoldDB" id="A0A1S2MAY9"/>
<feature type="region of interest" description="Disordered" evidence="1">
    <location>
        <begin position="1"/>
        <end position="29"/>
    </location>
</feature>
<keyword evidence="3" id="KW-1185">Reference proteome</keyword>
<dbReference type="STRING" id="472963.BKP45_03745"/>
<dbReference type="Proteomes" id="UP000180057">
    <property type="component" value="Unassembled WGS sequence"/>
</dbReference>
<accession>A0A1S2MAY9</accession>
<name>A0A1S2MAY9_9BACI</name>
<dbReference type="OrthoDB" id="2352933at2"/>